<sequence length="297" mass="30560">MELRIAGAGARLGGRWVVDGIDATPPPGALTGLLGPNGAGKSTLLRLVAGLLPPDAGAVLVTDPDTPATSGAPTTPVHLLPRRRRAQHVALLEQDSGAAVPLSVREVVALGRTPYRSLWGADPDDAAVDRALAAARADHLADRAWSTLSGGERQRVHVARALAQEPSLLLLDEPTNHLDVSAQLALLHLVHDLGVTTVAALHDLNLAAAHCAHVLVLDQGRLAAAGPPEQVLTPALLRTVYGVDADVLTHPRTGRPVIALSGLAPGGPDGSDPHRHADDGALAGTRTPGSGRDEEDA</sequence>
<dbReference type="Pfam" id="PF00005">
    <property type="entry name" value="ABC_tran"/>
    <property type="match status" value="1"/>
</dbReference>
<dbReference type="EMBL" id="BONN01000008">
    <property type="protein sequence ID" value="GIG33550.1"/>
    <property type="molecule type" value="Genomic_DNA"/>
</dbReference>
<dbReference type="AlphaFoldDB" id="A0A7Y9FJH5"/>
<comment type="caution">
    <text evidence="8">The sequence shown here is derived from an EMBL/GenBank/DDBJ whole genome shotgun (WGS) entry which is preliminary data.</text>
</comment>
<dbReference type="InterPro" id="IPR027417">
    <property type="entry name" value="P-loop_NTPase"/>
</dbReference>
<evidence type="ECO:0000256" key="1">
    <source>
        <dbReference type="ARBA" id="ARBA00022448"/>
    </source>
</evidence>
<dbReference type="PANTHER" id="PTHR42794:SF1">
    <property type="entry name" value="HEMIN IMPORT ATP-BINDING PROTEIN HMUV"/>
    <property type="match status" value="1"/>
</dbReference>
<dbReference type="InterPro" id="IPR022286">
    <property type="entry name" value="ABC_trnsptr_F420-0_ATP-bd_pred"/>
</dbReference>
<keyword evidence="3 8" id="KW-0067">ATP-binding</keyword>
<accession>A0A7Y9FJH5</accession>
<evidence type="ECO:0000256" key="3">
    <source>
        <dbReference type="ARBA" id="ARBA00022840"/>
    </source>
</evidence>
<evidence type="ECO:0000259" key="6">
    <source>
        <dbReference type="PROSITE" id="PS50893"/>
    </source>
</evidence>
<keyword evidence="2" id="KW-0547">Nucleotide-binding</keyword>
<evidence type="ECO:0000256" key="4">
    <source>
        <dbReference type="ARBA" id="ARBA00022967"/>
    </source>
</evidence>
<protein>
    <submittedName>
        <fullName evidence="7">ABC transporter ATP-binding protein</fullName>
    </submittedName>
    <submittedName>
        <fullName evidence="8">Iron complex transport system ATP-binding protein</fullName>
    </submittedName>
</protein>
<dbReference type="InterPro" id="IPR003439">
    <property type="entry name" value="ABC_transporter-like_ATP-bd"/>
</dbReference>
<keyword evidence="4" id="KW-1278">Translocase</keyword>
<feature type="domain" description="ABC transporter" evidence="6">
    <location>
        <begin position="3"/>
        <end position="244"/>
    </location>
</feature>
<reference evidence="8 9" key="1">
    <citation type="submission" date="2020-07" db="EMBL/GenBank/DDBJ databases">
        <title>Sequencing the genomes of 1000 actinobacteria strains.</title>
        <authorList>
            <person name="Klenk H.-P."/>
        </authorList>
    </citation>
    <scope>NUCLEOTIDE SEQUENCE [LARGE SCALE GENOMIC DNA]</scope>
    <source>
        <strain evidence="8 9">DSM 24482</strain>
    </source>
</reference>
<dbReference type="SUPFAM" id="SSF52540">
    <property type="entry name" value="P-loop containing nucleoside triphosphate hydrolases"/>
    <property type="match status" value="1"/>
</dbReference>
<dbReference type="CDD" id="cd03214">
    <property type="entry name" value="ABC_Iron-Siderophores_B12_Hemin"/>
    <property type="match status" value="1"/>
</dbReference>
<organism evidence="8 9">
    <name type="scientific">Cellulomonas oligotrophica</name>
    <dbReference type="NCBI Taxonomy" id="931536"/>
    <lineage>
        <taxon>Bacteria</taxon>
        <taxon>Bacillati</taxon>
        <taxon>Actinomycetota</taxon>
        <taxon>Actinomycetes</taxon>
        <taxon>Micrococcales</taxon>
        <taxon>Cellulomonadaceae</taxon>
        <taxon>Cellulomonas</taxon>
    </lineage>
</organism>
<name>A0A7Y9FJH5_9CELL</name>
<dbReference type="Proteomes" id="UP000577956">
    <property type="component" value="Unassembled WGS sequence"/>
</dbReference>
<evidence type="ECO:0000313" key="9">
    <source>
        <dbReference type="Proteomes" id="UP000577956"/>
    </source>
</evidence>
<reference evidence="7 10" key="2">
    <citation type="submission" date="2021-01" db="EMBL/GenBank/DDBJ databases">
        <title>Whole genome shotgun sequence of Cellulomonas oligotrophica NBRC 109435.</title>
        <authorList>
            <person name="Komaki H."/>
            <person name="Tamura T."/>
        </authorList>
    </citation>
    <scope>NUCLEOTIDE SEQUENCE [LARGE SCALE GENOMIC DNA]</scope>
    <source>
        <strain evidence="7 10">NBRC 109435</strain>
    </source>
</reference>
<dbReference type="InterPro" id="IPR003593">
    <property type="entry name" value="AAA+_ATPase"/>
</dbReference>
<evidence type="ECO:0000256" key="5">
    <source>
        <dbReference type="SAM" id="MobiDB-lite"/>
    </source>
</evidence>
<evidence type="ECO:0000313" key="7">
    <source>
        <dbReference type="EMBL" id="GIG33550.1"/>
    </source>
</evidence>
<dbReference type="RefSeq" id="WP_140460360.1">
    <property type="nucleotide sequence ID" value="NZ_BAABFI010000006.1"/>
</dbReference>
<dbReference type="PANTHER" id="PTHR42794">
    <property type="entry name" value="HEMIN IMPORT ATP-BINDING PROTEIN HMUV"/>
    <property type="match status" value="1"/>
</dbReference>
<evidence type="ECO:0000313" key="8">
    <source>
        <dbReference type="EMBL" id="NYD88042.1"/>
    </source>
</evidence>
<evidence type="ECO:0000256" key="2">
    <source>
        <dbReference type="ARBA" id="ARBA00022741"/>
    </source>
</evidence>
<dbReference type="Gene3D" id="3.40.50.300">
    <property type="entry name" value="P-loop containing nucleotide triphosphate hydrolases"/>
    <property type="match status" value="1"/>
</dbReference>
<dbReference type="Proteomes" id="UP000618382">
    <property type="component" value="Unassembled WGS sequence"/>
</dbReference>
<gene>
    <name evidence="8" type="ORF">BKA21_003591</name>
    <name evidence="7" type="ORF">Col01nite_27090</name>
</gene>
<feature type="region of interest" description="Disordered" evidence="5">
    <location>
        <begin position="260"/>
        <end position="297"/>
    </location>
</feature>
<keyword evidence="1" id="KW-0813">Transport</keyword>
<dbReference type="SMART" id="SM00382">
    <property type="entry name" value="AAA"/>
    <property type="match status" value="1"/>
</dbReference>
<dbReference type="GO" id="GO:0016887">
    <property type="term" value="F:ATP hydrolysis activity"/>
    <property type="evidence" value="ECO:0007669"/>
    <property type="project" value="InterPro"/>
</dbReference>
<dbReference type="GO" id="GO:0005524">
    <property type="term" value="F:ATP binding"/>
    <property type="evidence" value="ECO:0007669"/>
    <property type="project" value="UniProtKB-KW"/>
</dbReference>
<keyword evidence="10" id="KW-1185">Reference proteome</keyword>
<dbReference type="PROSITE" id="PS50893">
    <property type="entry name" value="ABC_TRANSPORTER_2"/>
    <property type="match status" value="1"/>
</dbReference>
<dbReference type="NCBIfam" id="TIGR03873">
    <property type="entry name" value="F420-0_ABC_ATP"/>
    <property type="match status" value="1"/>
</dbReference>
<proteinExistence type="predicted"/>
<dbReference type="EMBL" id="JACCBK010000001">
    <property type="protein sequence ID" value="NYD88042.1"/>
    <property type="molecule type" value="Genomic_DNA"/>
</dbReference>
<evidence type="ECO:0000313" key="10">
    <source>
        <dbReference type="Proteomes" id="UP000618382"/>
    </source>
</evidence>